<feature type="domain" description="ABC transmembrane type-1" evidence="8">
    <location>
        <begin position="97"/>
        <end position="311"/>
    </location>
</feature>
<protein>
    <submittedName>
        <fullName evidence="9">ABC transporter permease</fullName>
    </submittedName>
</protein>
<feature type="transmembrane region" description="Helical" evidence="7">
    <location>
        <begin position="97"/>
        <end position="122"/>
    </location>
</feature>
<organism evidence="9 10">
    <name type="scientific">Natrarchaeobius chitinivorans</name>
    <dbReference type="NCBI Taxonomy" id="1679083"/>
    <lineage>
        <taxon>Archaea</taxon>
        <taxon>Methanobacteriati</taxon>
        <taxon>Methanobacteriota</taxon>
        <taxon>Stenosarchaea group</taxon>
        <taxon>Halobacteria</taxon>
        <taxon>Halobacteriales</taxon>
        <taxon>Natrialbaceae</taxon>
        <taxon>Natrarchaeobius</taxon>
    </lineage>
</organism>
<keyword evidence="3" id="KW-1003">Cell membrane</keyword>
<dbReference type="EMBL" id="REFZ01000037">
    <property type="protein sequence ID" value="RQG95057.1"/>
    <property type="molecule type" value="Genomic_DNA"/>
</dbReference>
<comment type="subcellular location">
    <subcellularLocation>
        <location evidence="1 7">Cell membrane</location>
        <topology evidence="1 7">Multi-pass membrane protein</topology>
    </subcellularLocation>
</comment>
<dbReference type="InterPro" id="IPR045621">
    <property type="entry name" value="BPD_transp_1_N"/>
</dbReference>
<feature type="transmembrane region" description="Helical" evidence="7">
    <location>
        <begin position="134"/>
        <end position="157"/>
    </location>
</feature>
<dbReference type="Gene3D" id="1.10.3720.10">
    <property type="entry name" value="MetI-like"/>
    <property type="match status" value="1"/>
</dbReference>
<evidence type="ECO:0000313" key="10">
    <source>
        <dbReference type="Proteomes" id="UP000281431"/>
    </source>
</evidence>
<reference evidence="9 10" key="1">
    <citation type="submission" date="2018-10" db="EMBL/GenBank/DDBJ databases">
        <title>Natrarchaeobius chitinivorans gen. nov., sp. nov., and Natrarchaeobius haloalkaliphilus sp. nov., alkaliphilic, chitin-utilizing haloarchaea from hypersaline alkaline lakes.</title>
        <authorList>
            <person name="Sorokin D.Y."/>
            <person name="Elcheninov A.G."/>
            <person name="Kostrikina N.A."/>
            <person name="Bale N.J."/>
            <person name="Sinninghe Damste J.S."/>
            <person name="Khijniak T.V."/>
            <person name="Kublanov I.V."/>
            <person name="Toshchakov S.V."/>
        </authorList>
    </citation>
    <scope>NUCLEOTIDE SEQUENCE [LARGE SCALE GENOMIC DNA]</scope>
    <source>
        <strain evidence="9 10">AArcht7</strain>
    </source>
</reference>
<evidence type="ECO:0000256" key="4">
    <source>
        <dbReference type="ARBA" id="ARBA00022692"/>
    </source>
</evidence>
<comment type="similarity">
    <text evidence="7">Belongs to the binding-protein-dependent transport system permease family.</text>
</comment>
<dbReference type="GO" id="GO:0055085">
    <property type="term" value="P:transmembrane transport"/>
    <property type="evidence" value="ECO:0007669"/>
    <property type="project" value="InterPro"/>
</dbReference>
<evidence type="ECO:0000256" key="7">
    <source>
        <dbReference type="RuleBase" id="RU363032"/>
    </source>
</evidence>
<keyword evidence="5 7" id="KW-1133">Transmembrane helix</keyword>
<evidence type="ECO:0000256" key="3">
    <source>
        <dbReference type="ARBA" id="ARBA00022475"/>
    </source>
</evidence>
<gene>
    <name evidence="9" type="ORF">EA472_21895</name>
</gene>
<feature type="transmembrane region" description="Helical" evidence="7">
    <location>
        <begin position="12"/>
        <end position="32"/>
    </location>
</feature>
<keyword evidence="10" id="KW-1185">Reference proteome</keyword>
<dbReference type="PANTHER" id="PTHR43163">
    <property type="entry name" value="DIPEPTIDE TRANSPORT SYSTEM PERMEASE PROTEIN DPPB-RELATED"/>
    <property type="match status" value="1"/>
</dbReference>
<feature type="transmembrane region" description="Helical" evidence="7">
    <location>
        <begin position="292"/>
        <end position="311"/>
    </location>
</feature>
<proteinExistence type="inferred from homology"/>
<sequence>MAKTTYLVKRTGQTVLLLWLVITGLFFLFRLMPGDFTQIMLFQGADPETVAQFEEEWGLNDPLYVQYYRYMVNFVTLDAGMSVQYRVPVIEYVKMRIFNSVILIAPAITFAYLLGSIIGIIIGSNRGSKIEEYGIVPIILVGSVPSFVLGVFAIVIFSGQMNLFPSSGMYGVRDVDLTHWWSPYVTKDFVWHWTLPFIVIVMRYTFIPMLIMRTSVVETMGGDFIEYKKVAGVPKMQRMFSIAKHSSLPVITLYPITLTQAIGGLVLVEVVFNWPGIGAALVAAVFARDYPVIQFIFFLIAATIIIANFIVDIIYGMIDPRVSVEGNE</sequence>
<dbReference type="Pfam" id="PF19300">
    <property type="entry name" value="BPD_transp_1_N"/>
    <property type="match status" value="1"/>
</dbReference>
<evidence type="ECO:0000313" key="9">
    <source>
        <dbReference type="EMBL" id="RQG95057.1"/>
    </source>
</evidence>
<dbReference type="CDD" id="cd06261">
    <property type="entry name" value="TM_PBP2"/>
    <property type="match status" value="1"/>
</dbReference>
<dbReference type="PROSITE" id="PS50928">
    <property type="entry name" value="ABC_TM1"/>
    <property type="match status" value="1"/>
</dbReference>
<dbReference type="InterPro" id="IPR000515">
    <property type="entry name" value="MetI-like"/>
</dbReference>
<keyword evidence="6 7" id="KW-0472">Membrane</keyword>
<accession>A0A3N6M0G1</accession>
<dbReference type="Pfam" id="PF00528">
    <property type="entry name" value="BPD_transp_1"/>
    <property type="match status" value="1"/>
</dbReference>
<evidence type="ECO:0000256" key="2">
    <source>
        <dbReference type="ARBA" id="ARBA00022448"/>
    </source>
</evidence>
<evidence type="ECO:0000259" key="8">
    <source>
        <dbReference type="PROSITE" id="PS50928"/>
    </source>
</evidence>
<keyword evidence="2 7" id="KW-0813">Transport</keyword>
<dbReference type="PANTHER" id="PTHR43163:SF6">
    <property type="entry name" value="DIPEPTIDE TRANSPORT SYSTEM PERMEASE PROTEIN DPPB-RELATED"/>
    <property type="match status" value="1"/>
</dbReference>
<evidence type="ECO:0000256" key="6">
    <source>
        <dbReference type="ARBA" id="ARBA00023136"/>
    </source>
</evidence>
<evidence type="ECO:0000256" key="5">
    <source>
        <dbReference type="ARBA" id="ARBA00022989"/>
    </source>
</evidence>
<evidence type="ECO:0000256" key="1">
    <source>
        <dbReference type="ARBA" id="ARBA00004651"/>
    </source>
</evidence>
<keyword evidence="4 7" id="KW-0812">Transmembrane</keyword>
<dbReference type="InterPro" id="IPR035906">
    <property type="entry name" value="MetI-like_sf"/>
</dbReference>
<dbReference type="OrthoDB" id="44105at2157"/>
<dbReference type="SUPFAM" id="SSF161098">
    <property type="entry name" value="MetI-like"/>
    <property type="match status" value="1"/>
</dbReference>
<dbReference type="AlphaFoldDB" id="A0A3N6M0G1"/>
<dbReference type="Proteomes" id="UP000281431">
    <property type="component" value="Unassembled WGS sequence"/>
</dbReference>
<comment type="caution">
    <text evidence="9">The sequence shown here is derived from an EMBL/GenBank/DDBJ whole genome shotgun (WGS) entry which is preliminary data.</text>
</comment>
<dbReference type="GO" id="GO:0005886">
    <property type="term" value="C:plasma membrane"/>
    <property type="evidence" value="ECO:0007669"/>
    <property type="project" value="UniProtKB-SubCell"/>
</dbReference>
<feature type="transmembrane region" description="Helical" evidence="7">
    <location>
        <begin position="190"/>
        <end position="211"/>
    </location>
</feature>
<name>A0A3N6M0G1_NATCH</name>